<proteinExistence type="predicted"/>
<feature type="transmembrane region" description="Helical" evidence="2">
    <location>
        <begin position="49"/>
        <end position="66"/>
    </location>
</feature>
<name>A0ABW2JUT4_9ACTN</name>
<reference evidence="4" key="1">
    <citation type="journal article" date="2019" name="Int. J. Syst. Evol. Microbiol.">
        <title>The Global Catalogue of Microorganisms (GCM) 10K type strain sequencing project: providing services to taxonomists for standard genome sequencing and annotation.</title>
        <authorList>
            <consortium name="The Broad Institute Genomics Platform"/>
            <consortium name="The Broad Institute Genome Sequencing Center for Infectious Disease"/>
            <person name="Wu L."/>
            <person name="Ma J."/>
        </authorList>
    </citation>
    <scope>NUCLEOTIDE SEQUENCE [LARGE SCALE GENOMIC DNA]</scope>
    <source>
        <strain evidence="4">SYNS20</strain>
    </source>
</reference>
<dbReference type="EMBL" id="JBHTCF010000018">
    <property type="protein sequence ID" value="MFC7308986.1"/>
    <property type="molecule type" value="Genomic_DNA"/>
</dbReference>
<feature type="region of interest" description="Disordered" evidence="1">
    <location>
        <begin position="81"/>
        <end position="105"/>
    </location>
</feature>
<feature type="transmembrane region" description="Helical" evidence="2">
    <location>
        <begin position="24"/>
        <end position="42"/>
    </location>
</feature>
<dbReference type="Proteomes" id="UP001596523">
    <property type="component" value="Unassembled WGS sequence"/>
</dbReference>
<comment type="caution">
    <text evidence="3">The sequence shown here is derived from an EMBL/GenBank/DDBJ whole genome shotgun (WGS) entry which is preliminary data.</text>
</comment>
<evidence type="ECO:0000313" key="3">
    <source>
        <dbReference type="EMBL" id="MFC7308986.1"/>
    </source>
</evidence>
<organism evidence="3 4">
    <name type="scientific">Streptomyces monticola</name>
    <dbReference type="NCBI Taxonomy" id="2666263"/>
    <lineage>
        <taxon>Bacteria</taxon>
        <taxon>Bacillati</taxon>
        <taxon>Actinomycetota</taxon>
        <taxon>Actinomycetes</taxon>
        <taxon>Kitasatosporales</taxon>
        <taxon>Streptomycetaceae</taxon>
        <taxon>Streptomyces</taxon>
    </lineage>
</organism>
<keyword evidence="4" id="KW-1185">Reference proteome</keyword>
<evidence type="ECO:0000313" key="4">
    <source>
        <dbReference type="Proteomes" id="UP001596523"/>
    </source>
</evidence>
<feature type="compositionally biased region" description="Low complexity" evidence="1">
    <location>
        <begin position="85"/>
        <end position="96"/>
    </location>
</feature>
<accession>A0ABW2JUT4</accession>
<keyword evidence="2" id="KW-0812">Transmembrane</keyword>
<evidence type="ECO:0000256" key="2">
    <source>
        <dbReference type="SAM" id="Phobius"/>
    </source>
</evidence>
<keyword evidence="2" id="KW-1133">Transmembrane helix</keyword>
<protein>
    <submittedName>
        <fullName evidence="3">Uncharacterized protein</fullName>
    </submittedName>
</protein>
<evidence type="ECO:0000256" key="1">
    <source>
        <dbReference type="SAM" id="MobiDB-lite"/>
    </source>
</evidence>
<dbReference type="RefSeq" id="WP_381837480.1">
    <property type="nucleotide sequence ID" value="NZ_JBHTCF010000018.1"/>
</dbReference>
<sequence>MNRSVLAGELDDLGTSLIDMLKDWGTKGLVAALIVIVVVETIRRFSIKAGIAALLLMVIALGIYNAREDLAGMFEDEIKNPKSAPAPRALLATRPADGPGTGGVQ</sequence>
<keyword evidence="2" id="KW-0472">Membrane</keyword>
<gene>
    <name evidence="3" type="ORF">ACFQVC_32865</name>
</gene>